<dbReference type="STRING" id="658187.LDG_6254"/>
<dbReference type="AlphaFoldDB" id="G9ELZ3"/>
<dbReference type="HOGENOM" id="CLU_3329467_0_0_6"/>
<keyword evidence="2" id="KW-1185">Reference proteome</keyword>
<reference evidence="1 2" key="1">
    <citation type="journal article" date="2011" name="BMC Genomics">
        <title>Insight into cross-talk between intra-amoebal pathogens.</title>
        <authorList>
            <person name="Gimenez G."/>
            <person name="Bertelli C."/>
            <person name="Moliner C."/>
            <person name="Robert C."/>
            <person name="Raoult D."/>
            <person name="Fournier P.E."/>
            <person name="Greub G."/>
        </authorList>
    </citation>
    <scope>NUCLEOTIDE SEQUENCE [LARGE SCALE GENOMIC DNA]</scope>
    <source>
        <strain evidence="1 2">LLAP12</strain>
    </source>
</reference>
<proteinExistence type="predicted"/>
<dbReference type="EMBL" id="JH413811">
    <property type="protein sequence ID" value="EHL31593.1"/>
    <property type="molecule type" value="Genomic_DNA"/>
</dbReference>
<gene>
    <name evidence="1" type="ORF">LDG_6254</name>
</gene>
<evidence type="ECO:0000313" key="1">
    <source>
        <dbReference type="EMBL" id="EHL31593.1"/>
    </source>
</evidence>
<organism evidence="1 2">
    <name type="scientific">Legionella drancourtii LLAP12</name>
    <dbReference type="NCBI Taxonomy" id="658187"/>
    <lineage>
        <taxon>Bacteria</taxon>
        <taxon>Pseudomonadati</taxon>
        <taxon>Pseudomonadota</taxon>
        <taxon>Gammaproteobacteria</taxon>
        <taxon>Legionellales</taxon>
        <taxon>Legionellaceae</taxon>
        <taxon>Legionella</taxon>
    </lineage>
</organism>
<dbReference type="InParanoid" id="G9ELZ3"/>
<accession>G9ELZ3</accession>
<dbReference type="Proteomes" id="UP000002770">
    <property type="component" value="Unassembled WGS sequence"/>
</dbReference>
<protein>
    <submittedName>
        <fullName evidence="1">Uncharacterized protein</fullName>
    </submittedName>
</protein>
<evidence type="ECO:0000313" key="2">
    <source>
        <dbReference type="Proteomes" id="UP000002770"/>
    </source>
</evidence>
<name>G9ELZ3_9GAMM</name>
<sequence length="38" mass="4419">MQAQEIKLPITESFRFLLVIPFCRTPKGLIFNIKLTLV</sequence>